<dbReference type="EMBL" id="JAMKFB020000015">
    <property type="protein sequence ID" value="KAL0174333.1"/>
    <property type="molecule type" value="Genomic_DNA"/>
</dbReference>
<accession>A0ABD0PM26</accession>
<dbReference type="AlphaFoldDB" id="A0ABD0PM26"/>
<dbReference type="SMART" id="SM01359">
    <property type="entry name" value="A2M_N_2"/>
    <property type="match status" value="1"/>
</dbReference>
<feature type="non-terminal residue" evidence="2">
    <location>
        <position position="122"/>
    </location>
</feature>
<evidence type="ECO:0000313" key="2">
    <source>
        <dbReference type="EMBL" id="KAL0174333.1"/>
    </source>
</evidence>
<evidence type="ECO:0000259" key="1">
    <source>
        <dbReference type="SMART" id="SM01359"/>
    </source>
</evidence>
<gene>
    <name evidence="2" type="ORF">M9458_030301</name>
</gene>
<dbReference type="InterPro" id="IPR050473">
    <property type="entry name" value="A2M/Complement_sys"/>
</dbReference>
<dbReference type="Gene3D" id="2.60.40.1930">
    <property type="match status" value="1"/>
</dbReference>
<comment type="caution">
    <text evidence="2">The sequence shown here is derived from an EMBL/GenBank/DDBJ whole genome shotgun (WGS) entry which is preliminary data.</text>
</comment>
<dbReference type="InterPro" id="IPR011625">
    <property type="entry name" value="A2M_N_BRD"/>
</dbReference>
<name>A0ABD0PM26_CIRMR</name>
<dbReference type="Pfam" id="PF07703">
    <property type="entry name" value="A2M_BRD"/>
    <property type="match status" value="1"/>
</dbReference>
<dbReference type="PANTHER" id="PTHR11412">
    <property type="entry name" value="MACROGLOBULIN / COMPLEMENT"/>
    <property type="match status" value="1"/>
</dbReference>
<sequence length="122" mass="13656">EKTVQLLRPATPYTPTLSELIIENIEQPLKCDVEFTVTIKYYFIGETVEDFKTDIVYIVLSRGVIVHHGYEKVEVNGSVSFKLSVGADLAPAVQILAYCVLPSQNVVAGNRNFTTEKCFKNK</sequence>
<keyword evidence="3" id="KW-1185">Reference proteome</keyword>
<protein>
    <recommendedName>
        <fullName evidence="1">Alpha-2-macroglobulin bait region domain-containing protein</fullName>
    </recommendedName>
</protein>
<proteinExistence type="predicted"/>
<reference evidence="2 3" key="1">
    <citation type="submission" date="2024-05" db="EMBL/GenBank/DDBJ databases">
        <title>Genome sequencing and assembly of Indian major carp, Cirrhinus mrigala (Hamilton, 1822).</title>
        <authorList>
            <person name="Mohindra V."/>
            <person name="Chowdhury L.M."/>
            <person name="Lal K."/>
            <person name="Jena J.K."/>
        </authorList>
    </citation>
    <scope>NUCLEOTIDE SEQUENCE [LARGE SCALE GENOMIC DNA]</scope>
    <source>
        <strain evidence="2">CM1030</strain>
        <tissue evidence="2">Blood</tissue>
    </source>
</reference>
<dbReference type="Proteomes" id="UP001529510">
    <property type="component" value="Unassembled WGS sequence"/>
</dbReference>
<evidence type="ECO:0000313" key="3">
    <source>
        <dbReference type="Proteomes" id="UP001529510"/>
    </source>
</evidence>
<feature type="domain" description="Alpha-2-macroglobulin bait region" evidence="1">
    <location>
        <begin position="20"/>
        <end position="122"/>
    </location>
</feature>
<dbReference type="PANTHER" id="PTHR11412:SF150">
    <property type="entry name" value="ALPHA-2-MACROGLOBULIN-RELATED"/>
    <property type="match status" value="1"/>
</dbReference>
<feature type="non-terminal residue" evidence="2">
    <location>
        <position position="1"/>
    </location>
</feature>
<organism evidence="2 3">
    <name type="scientific">Cirrhinus mrigala</name>
    <name type="common">Mrigala</name>
    <dbReference type="NCBI Taxonomy" id="683832"/>
    <lineage>
        <taxon>Eukaryota</taxon>
        <taxon>Metazoa</taxon>
        <taxon>Chordata</taxon>
        <taxon>Craniata</taxon>
        <taxon>Vertebrata</taxon>
        <taxon>Euteleostomi</taxon>
        <taxon>Actinopterygii</taxon>
        <taxon>Neopterygii</taxon>
        <taxon>Teleostei</taxon>
        <taxon>Ostariophysi</taxon>
        <taxon>Cypriniformes</taxon>
        <taxon>Cyprinidae</taxon>
        <taxon>Labeoninae</taxon>
        <taxon>Labeonini</taxon>
        <taxon>Cirrhinus</taxon>
    </lineage>
</organism>